<evidence type="ECO:0000313" key="2">
    <source>
        <dbReference type="EMBL" id="AZT91415.1"/>
    </source>
</evidence>
<dbReference type="EMBL" id="CP034791">
    <property type="protein sequence ID" value="AZT91415.1"/>
    <property type="molecule type" value="Genomic_DNA"/>
</dbReference>
<accession>A0A3T0D8D9</accession>
<dbReference type="RefSeq" id="WP_127352736.1">
    <property type="nucleotide sequence ID" value="NZ_CP034791.1"/>
</dbReference>
<sequence length="383" mass="43362">MKRKTLLNVSIVFVLLLSLLLSCVAYSQTVSTPLLKAGLAYAQAQGSKTIDEEFRIDLRYSAGNNATENSKKLEEFFKKMYIKGRVVSDVSKYESSMQIALYYNNKELLKGSIYVNKEYVAYNFPQIYSKPLYVKLSEAYANMPVQIDVNKYIKLFDIQNNPQLQALIASYADVVLPKLASCAKLSDKKVELTFSNGKKESCDEIIFEFNKNSSIDLLKAILTKAADDKATKEFILSTTKMILEDAQSILNAQQLDKSTTLNIDEIMKQVESNYSQMVKEAVYQIDSVAPQISPFTLQYRMRLDSKNNLKGERLYFYLKDSNNLKIMFNLDGVINSLNRPVKITKIDISKGIDLNKLSDKDLETITKNLEKIFKAAGISTGIK</sequence>
<keyword evidence="3" id="KW-1185">Reference proteome</keyword>
<organism evidence="2 3">
    <name type="scientific">Caldicellulosiruptor changbaiensis</name>
    <dbReference type="NCBI Taxonomy" id="1222016"/>
    <lineage>
        <taxon>Bacteria</taxon>
        <taxon>Bacillati</taxon>
        <taxon>Bacillota</taxon>
        <taxon>Bacillota incertae sedis</taxon>
        <taxon>Caldicellulosiruptorales</taxon>
        <taxon>Caldicellulosiruptoraceae</taxon>
        <taxon>Caldicellulosiruptor</taxon>
    </lineage>
</organism>
<keyword evidence="1" id="KW-0732">Signal</keyword>
<evidence type="ECO:0000313" key="3">
    <source>
        <dbReference type="Proteomes" id="UP000282930"/>
    </source>
</evidence>
<feature type="chain" id="PRO_5019410523" evidence="1">
    <location>
        <begin position="28"/>
        <end position="383"/>
    </location>
</feature>
<gene>
    <name evidence="2" type="ORF">ELD05_12835</name>
</gene>
<evidence type="ECO:0000256" key="1">
    <source>
        <dbReference type="SAM" id="SignalP"/>
    </source>
</evidence>
<dbReference type="Proteomes" id="UP000282930">
    <property type="component" value="Chromosome"/>
</dbReference>
<reference evidence="2 3" key="1">
    <citation type="submission" date="2018-12" db="EMBL/GenBank/DDBJ databases">
        <title>Genome sequence from the cellulolytic species, Caldicellulosiruptor changbaiensis.</title>
        <authorList>
            <person name="Blumer-Schuette S.E."/>
            <person name="Mendoza C."/>
        </authorList>
    </citation>
    <scope>NUCLEOTIDE SEQUENCE [LARGE SCALE GENOMIC DNA]</scope>
    <source>
        <strain evidence="2 3">CBS-Z</strain>
    </source>
</reference>
<name>A0A3T0D8D9_9FIRM</name>
<proteinExistence type="predicted"/>
<dbReference type="PROSITE" id="PS51257">
    <property type="entry name" value="PROKAR_LIPOPROTEIN"/>
    <property type="match status" value="1"/>
</dbReference>
<dbReference type="KEGG" id="ccha:ELD05_12835"/>
<feature type="signal peptide" evidence="1">
    <location>
        <begin position="1"/>
        <end position="27"/>
    </location>
</feature>
<protein>
    <submittedName>
        <fullName evidence="2">Uncharacterized protein</fullName>
    </submittedName>
</protein>
<dbReference type="AlphaFoldDB" id="A0A3T0D8D9"/>